<evidence type="ECO:0000313" key="1">
    <source>
        <dbReference type="EMBL" id="TQE98166.1"/>
    </source>
</evidence>
<organism evidence="1 2">
    <name type="scientific">Spiribacter salinus</name>
    <dbReference type="NCBI Taxonomy" id="1335746"/>
    <lineage>
        <taxon>Bacteria</taxon>
        <taxon>Pseudomonadati</taxon>
        <taxon>Pseudomonadota</taxon>
        <taxon>Gammaproteobacteria</taxon>
        <taxon>Chromatiales</taxon>
        <taxon>Ectothiorhodospiraceae</taxon>
        <taxon>Spiribacter</taxon>
    </lineage>
</organism>
<protein>
    <submittedName>
        <fullName evidence="1">Uncharacterized protein</fullName>
    </submittedName>
</protein>
<comment type="caution">
    <text evidence="1">The sequence shown here is derived from an EMBL/GenBank/DDBJ whole genome shotgun (WGS) entry which is preliminary data.</text>
</comment>
<proteinExistence type="predicted"/>
<dbReference type="Proteomes" id="UP000315400">
    <property type="component" value="Unassembled WGS sequence"/>
</dbReference>
<reference evidence="1 2" key="1">
    <citation type="submission" date="2019-06" db="EMBL/GenBank/DDBJ databases">
        <title>Metagenome assembled Genome of Spiribacter salinus SL48-SHIP from the microbial mat of Salt Lake 48 (Novosibirsk region, Russia).</title>
        <authorList>
            <person name="Shipova A."/>
            <person name="Rozanov A.S."/>
            <person name="Bryanskaya A.V."/>
            <person name="Peltek S.E."/>
        </authorList>
    </citation>
    <scope>NUCLEOTIDE SEQUENCE [LARGE SCALE GENOMIC DNA]</scope>
    <source>
        <strain evidence="1">SL48-SHIP-2</strain>
    </source>
</reference>
<dbReference type="EMBL" id="VIFK01000265">
    <property type="protein sequence ID" value="TQE98166.1"/>
    <property type="molecule type" value="Genomic_DNA"/>
</dbReference>
<gene>
    <name evidence="1" type="ORF">FKY71_15275</name>
</gene>
<name>A0A540VN79_9GAMM</name>
<sequence length="159" mass="17539">MARTIDSFESVTGGPWDSAIIAFKRGGRVTKKELVQLLELDVPIPDEAKPLLAGVISGEIVLKQGNVSEYPDWYWEMLADFAAEIAKVGGEWRKLRKKGHPLPSRAEGYAEGMTDAAMRVAMSDKKPSVEAREIVAEQAGVNPSTLRAQMERLRNEASR</sequence>
<evidence type="ECO:0000313" key="2">
    <source>
        <dbReference type="Proteomes" id="UP000315400"/>
    </source>
</evidence>
<accession>A0A540VN79</accession>
<dbReference type="AlphaFoldDB" id="A0A540VN79"/>